<feature type="domain" description="IF rod" evidence="6">
    <location>
        <begin position="1"/>
        <end position="98"/>
    </location>
</feature>
<comment type="similarity">
    <text evidence="4">Belongs to the intermediate filament family.</text>
</comment>
<feature type="coiled-coil region" evidence="5">
    <location>
        <begin position="42"/>
        <end position="76"/>
    </location>
</feature>
<dbReference type="FunFam" id="1.20.5.170:FF:000004">
    <property type="entry name" value="Keratin, type II cytoskeletal 5"/>
    <property type="match status" value="1"/>
</dbReference>
<dbReference type="InterPro" id="IPR018039">
    <property type="entry name" value="IF_conserved"/>
</dbReference>
<evidence type="ECO:0000256" key="2">
    <source>
        <dbReference type="ARBA" id="ARBA00022754"/>
    </source>
</evidence>
<dbReference type="Proteomes" id="UP000694549">
    <property type="component" value="Unplaced"/>
</dbReference>
<reference evidence="7" key="1">
    <citation type="submission" date="2025-08" db="UniProtKB">
        <authorList>
            <consortium name="Ensembl"/>
        </authorList>
    </citation>
    <scope>IDENTIFICATION</scope>
</reference>
<evidence type="ECO:0000313" key="8">
    <source>
        <dbReference type="Proteomes" id="UP000694549"/>
    </source>
</evidence>
<proteinExistence type="inferred from homology"/>
<dbReference type="PROSITE" id="PS00226">
    <property type="entry name" value="IF_ROD_1"/>
    <property type="match status" value="1"/>
</dbReference>
<dbReference type="InterPro" id="IPR039008">
    <property type="entry name" value="IF_rod_dom"/>
</dbReference>
<dbReference type="Ensembl" id="ENSAZOT00000013045.1">
    <property type="protein sequence ID" value="ENSAZOP00000012203.1"/>
    <property type="gene ID" value="ENSAZOG00000007817.1"/>
</dbReference>
<dbReference type="Pfam" id="PF00038">
    <property type="entry name" value="Filament"/>
    <property type="match status" value="1"/>
</dbReference>
<dbReference type="AlphaFoldDB" id="A0A8B9UQW7"/>
<dbReference type="GO" id="GO:0030280">
    <property type="term" value="F:structural constituent of skin epidermis"/>
    <property type="evidence" value="ECO:0007669"/>
    <property type="project" value="TreeGrafter"/>
</dbReference>
<dbReference type="PANTHER" id="PTHR45616:SF21">
    <property type="entry name" value="KERATIN, TYPE II CYTOSKELETAL 7"/>
    <property type="match status" value="1"/>
</dbReference>
<sequence length="191" mass="21168">RHCLTAATVRASHPLLTVSCFLQRCKLETAVANAEQCGETSIKDAKCKLSELEVALQQTKADLARQLCEYQELMNVKLALDIEITTYRKLLEGEENRLFAAGARGLQTNGKAGTEATHTARAGQRRSTCTQLPHSAHPFSMHGDTKGKEGFSVLRNHSHYAVQTRCLWGSSLVFPQIPGSKRSVRQHSFYL</sequence>
<dbReference type="GO" id="GO:0031424">
    <property type="term" value="P:keratinization"/>
    <property type="evidence" value="ECO:0007669"/>
    <property type="project" value="TreeGrafter"/>
</dbReference>
<dbReference type="GO" id="GO:0005615">
    <property type="term" value="C:extracellular space"/>
    <property type="evidence" value="ECO:0007669"/>
    <property type="project" value="TreeGrafter"/>
</dbReference>
<reference evidence="7" key="2">
    <citation type="submission" date="2025-09" db="UniProtKB">
        <authorList>
            <consortium name="Ensembl"/>
        </authorList>
    </citation>
    <scope>IDENTIFICATION</scope>
</reference>
<evidence type="ECO:0000313" key="7">
    <source>
        <dbReference type="Ensembl" id="ENSAZOP00000012203.1"/>
    </source>
</evidence>
<keyword evidence="8" id="KW-1185">Reference proteome</keyword>
<evidence type="ECO:0000256" key="1">
    <source>
        <dbReference type="ARBA" id="ARBA00022744"/>
    </source>
</evidence>
<organism evidence="7 8">
    <name type="scientific">Anas zonorhyncha</name>
    <name type="common">Eastern spot-billed duck</name>
    <dbReference type="NCBI Taxonomy" id="75864"/>
    <lineage>
        <taxon>Eukaryota</taxon>
        <taxon>Metazoa</taxon>
        <taxon>Chordata</taxon>
        <taxon>Craniata</taxon>
        <taxon>Vertebrata</taxon>
        <taxon>Euteleostomi</taxon>
        <taxon>Archelosauria</taxon>
        <taxon>Archosauria</taxon>
        <taxon>Dinosauria</taxon>
        <taxon>Saurischia</taxon>
        <taxon>Theropoda</taxon>
        <taxon>Coelurosauria</taxon>
        <taxon>Aves</taxon>
        <taxon>Neognathae</taxon>
        <taxon>Galloanserae</taxon>
        <taxon>Anseriformes</taxon>
        <taxon>Anatidae</taxon>
        <taxon>Anatinae</taxon>
        <taxon>Anas</taxon>
    </lineage>
</organism>
<dbReference type="SUPFAM" id="SSF64593">
    <property type="entry name" value="Intermediate filament protein, coiled coil region"/>
    <property type="match status" value="1"/>
</dbReference>
<evidence type="ECO:0000259" key="6">
    <source>
        <dbReference type="PROSITE" id="PS51842"/>
    </source>
</evidence>
<dbReference type="GO" id="GO:0045095">
    <property type="term" value="C:keratin filament"/>
    <property type="evidence" value="ECO:0007669"/>
    <property type="project" value="TreeGrafter"/>
</dbReference>
<evidence type="ECO:0000256" key="3">
    <source>
        <dbReference type="ARBA" id="ARBA00023054"/>
    </source>
</evidence>
<dbReference type="PANTHER" id="PTHR45616">
    <property type="entry name" value="GATA-TYPE DOMAIN-CONTAINING PROTEIN"/>
    <property type="match status" value="1"/>
</dbReference>
<keyword evidence="2 4" id="KW-0403">Intermediate filament</keyword>
<name>A0A8B9UQW7_9AVES</name>
<dbReference type="Gene3D" id="1.20.5.170">
    <property type="match status" value="1"/>
</dbReference>
<protein>
    <recommendedName>
        <fullName evidence="6">IF rod domain-containing protein</fullName>
    </recommendedName>
</protein>
<evidence type="ECO:0000256" key="4">
    <source>
        <dbReference type="RuleBase" id="RU000685"/>
    </source>
</evidence>
<keyword evidence="1" id="KW-0416">Keratin</keyword>
<dbReference type="PROSITE" id="PS51842">
    <property type="entry name" value="IF_ROD_2"/>
    <property type="match status" value="1"/>
</dbReference>
<evidence type="ECO:0000256" key="5">
    <source>
        <dbReference type="SAM" id="Coils"/>
    </source>
</evidence>
<keyword evidence="3 5" id="KW-0175">Coiled coil</keyword>
<dbReference type="GO" id="GO:0045109">
    <property type="term" value="P:intermediate filament organization"/>
    <property type="evidence" value="ECO:0007669"/>
    <property type="project" value="TreeGrafter"/>
</dbReference>
<accession>A0A8B9UQW7</accession>